<dbReference type="VEuPathDB" id="VectorBase:ASIC020951"/>
<evidence type="ECO:0000313" key="1">
    <source>
        <dbReference type="EMBL" id="KFB52694.1"/>
    </source>
</evidence>
<organism evidence="1">
    <name type="scientific">Anopheles sinensis</name>
    <name type="common">Mosquito</name>
    <dbReference type="NCBI Taxonomy" id="74873"/>
    <lineage>
        <taxon>Eukaryota</taxon>
        <taxon>Metazoa</taxon>
        <taxon>Ecdysozoa</taxon>
        <taxon>Arthropoda</taxon>
        <taxon>Hexapoda</taxon>
        <taxon>Insecta</taxon>
        <taxon>Pterygota</taxon>
        <taxon>Neoptera</taxon>
        <taxon>Endopterygota</taxon>
        <taxon>Diptera</taxon>
        <taxon>Nematocera</taxon>
        <taxon>Culicoidea</taxon>
        <taxon>Culicidae</taxon>
        <taxon>Anophelinae</taxon>
        <taxon>Anopheles</taxon>
    </lineage>
</organism>
<dbReference type="EMBL" id="KE525402">
    <property type="protein sequence ID" value="KFB52694.1"/>
    <property type="molecule type" value="Genomic_DNA"/>
</dbReference>
<dbReference type="EMBL" id="ATLV01025922">
    <property type="status" value="NOT_ANNOTATED_CDS"/>
    <property type="molecule type" value="Genomic_DNA"/>
</dbReference>
<dbReference type="Proteomes" id="UP000030765">
    <property type="component" value="Unassembled WGS sequence"/>
</dbReference>
<reference evidence="2" key="2">
    <citation type="submission" date="2020-05" db="UniProtKB">
        <authorList>
            <consortium name="EnsemblMetazoa"/>
        </authorList>
    </citation>
    <scope>IDENTIFICATION</scope>
</reference>
<evidence type="ECO:0000313" key="2">
    <source>
        <dbReference type="EnsemblMetazoa" id="ASIC020951-PA"/>
    </source>
</evidence>
<accession>A0A084WR50</accession>
<reference evidence="1 3" key="1">
    <citation type="journal article" date="2014" name="BMC Genomics">
        <title>Genome sequence of Anopheles sinensis provides insight into genetics basis of mosquito competence for malaria parasites.</title>
        <authorList>
            <person name="Zhou D."/>
            <person name="Zhang D."/>
            <person name="Ding G."/>
            <person name="Shi L."/>
            <person name="Hou Q."/>
            <person name="Ye Y."/>
            <person name="Xu Y."/>
            <person name="Zhou H."/>
            <person name="Xiong C."/>
            <person name="Li S."/>
            <person name="Yu J."/>
            <person name="Hong S."/>
            <person name="Yu X."/>
            <person name="Zou P."/>
            <person name="Chen C."/>
            <person name="Chang X."/>
            <person name="Wang W."/>
            <person name="Lv Y."/>
            <person name="Sun Y."/>
            <person name="Ma L."/>
            <person name="Shen B."/>
            <person name="Zhu C."/>
        </authorList>
    </citation>
    <scope>NUCLEOTIDE SEQUENCE [LARGE SCALE GENOMIC DNA]</scope>
</reference>
<dbReference type="OrthoDB" id="7755702at2759"/>
<dbReference type="InterPro" id="IPR043504">
    <property type="entry name" value="Peptidase_S1_PA_chymotrypsin"/>
</dbReference>
<keyword evidence="3" id="KW-1185">Reference proteome</keyword>
<evidence type="ECO:0000313" key="3">
    <source>
        <dbReference type="Proteomes" id="UP000030765"/>
    </source>
</evidence>
<name>A0A084WR50_ANOSI</name>
<dbReference type="AlphaFoldDB" id="A0A084WR50"/>
<dbReference type="VEuPathDB" id="VectorBase:ASIS012721"/>
<dbReference type="EnsemblMetazoa" id="ASIC020951-RA">
    <property type="protein sequence ID" value="ASIC020951-PA"/>
    <property type="gene ID" value="ASIC020951"/>
</dbReference>
<proteinExistence type="predicted"/>
<gene>
    <name evidence="1" type="ORF">ZHAS_00020951</name>
</gene>
<dbReference type="STRING" id="74873.A0A084WR50"/>
<dbReference type="InterPro" id="IPR009003">
    <property type="entry name" value="Peptidase_S1_PA"/>
</dbReference>
<protein>
    <submittedName>
        <fullName evidence="1">AGAP003691-PA-like protein</fullName>
    </submittedName>
</protein>
<sequence length="117" mass="13367">MHPFVFTFGSDDEGLALPVSKYIEWLGTVTEEKIKSSDCVSQYIEYREYEDSMVQRSDDYQSAQYSKSRLSSTSVSQYKVRIVPNTTETGSKRHCYGSLVAPQFILTAANCLHRYDV</sequence>
<dbReference type="SUPFAM" id="SSF50494">
    <property type="entry name" value="Trypsin-like serine proteases"/>
    <property type="match status" value="1"/>
</dbReference>
<dbReference type="Gene3D" id="2.40.10.10">
    <property type="entry name" value="Trypsin-like serine proteases"/>
    <property type="match status" value="1"/>
</dbReference>